<dbReference type="CTD" id="20201958"/>
<dbReference type="AlphaFoldDB" id="T1EZF8"/>
<dbReference type="Gene3D" id="1.10.510.10">
    <property type="entry name" value="Transferase(Phosphotransferase) domain 1"/>
    <property type="match status" value="1"/>
</dbReference>
<keyword evidence="4" id="KW-0418">Kinase</keyword>
<evidence type="ECO:0000256" key="3">
    <source>
        <dbReference type="ARBA" id="ARBA00022741"/>
    </source>
</evidence>
<dbReference type="SUPFAM" id="SSF56112">
    <property type="entry name" value="Protein kinase-like (PK-like)"/>
    <property type="match status" value="1"/>
</dbReference>
<keyword evidence="2" id="KW-0808">Transferase</keyword>
<protein>
    <recommendedName>
        <fullName evidence="7">Protein kinase domain-containing protein</fullName>
    </recommendedName>
</protein>
<evidence type="ECO:0000256" key="5">
    <source>
        <dbReference type="ARBA" id="ARBA00022840"/>
    </source>
</evidence>
<proteinExistence type="predicted"/>
<evidence type="ECO:0000313" key="8">
    <source>
        <dbReference type="EMBL" id="ESO10982.1"/>
    </source>
</evidence>
<dbReference type="OrthoDB" id="4062651at2759"/>
<dbReference type="EMBL" id="KB095858">
    <property type="protein sequence ID" value="ESO10982.1"/>
    <property type="molecule type" value="Genomic_DNA"/>
</dbReference>
<reference evidence="8 10" key="2">
    <citation type="journal article" date="2013" name="Nature">
        <title>Insights into bilaterian evolution from three spiralian genomes.</title>
        <authorList>
            <person name="Simakov O."/>
            <person name="Marletaz F."/>
            <person name="Cho S.J."/>
            <person name="Edsinger-Gonzales E."/>
            <person name="Havlak P."/>
            <person name="Hellsten U."/>
            <person name="Kuo D.H."/>
            <person name="Larsson T."/>
            <person name="Lv J."/>
            <person name="Arendt D."/>
            <person name="Savage R."/>
            <person name="Osoegawa K."/>
            <person name="de Jong P."/>
            <person name="Grimwood J."/>
            <person name="Chapman J.A."/>
            <person name="Shapiro H."/>
            <person name="Aerts A."/>
            <person name="Otillar R.P."/>
            <person name="Terry A.Y."/>
            <person name="Boore J.L."/>
            <person name="Grigoriev I.V."/>
            <person name="Lindberg D.R."/>
            <person name="Seaver E.C."/>
            <person name="Weisblat D.A."/>
            <person name="Putnam N.H."/>
            <person name="Rokhsar D.S."/>
        </authorList>
    </citation>
    <scope>NUCLEOTIDE SEQUENCE</scope>
</reference>
<keyword evidence="10" id="KW-1185">Reference proteome</keyword>
<evidence type="ECO:0000313" key="10">
    <source>
        <dbReference type="Proteomes" id="UP000015101"/>
    </source>
</evidence>
<evidence type="ECO:0000256" key="2">
    <source>
        <dbReference type="ARBA" id="ARBA00022679"/>
    </source>
</evidence>
<dbReference type="HOGENOM" id="CLU_560517_0_0_1"/>
<keyword evidence="3" id="KW-0547">Nucleotide-binding</keyword>
<evidence type="ECO:0000259" key="7">
    <source>
        <dbReference type="PROSITE" id="PS50011"/>
    </source>
</evidence>
<organism evidence="9 10">
    <name type="scientific">Helobdella robusta</name>
    <name type="common">Californian leech</name>
    <dbReference type="NCBI Taxonomy" id="6412"/>
    <lineage>
        <taxon>Eukaryota</taxon>
        <taxon>Metazoa</taxon>
        <taxon>Spiralia</taxon>
        <taxon>Lophotrochozoa</taxon>
        <taxon>Annelida</taxon>
        <taxon>Clitellata</taxon>
        <taxon>Hirudinea</taxon>
        <taxon>Rhynchobdellida</taxon>
        <taxon>Glossiphoniidae</taxon>
        <taxon>Helobdella</taxon>
    </lineage>
</organism>
<dbReference type="FunFam" id="1.10.510.10:FF:001975">
    <property type="match status" value="1"/>
</dbReference>
<dbReference type="EMBL" id="AMQM01002792">
    <property type="status" value="NOT_ANNOTATED_CDS"/>
    <property type="molecule type" value="Genomic_DNA"/>
</dbReference>
<feature type="domain" description="Protein kinase" evidence="7">
    <location>
        <begin position="225"/>
        <end position="487"/>
    </location>
</feature>
<dbReference type="PANTHER" id="PTHR24351">
    <property type="entry name" value="RIBOSOMAL PROTEIN S6 KINASE"/>
    <property type="match status" value="1"/>
</dbReference>
<dbReference type="SMART" id="SM00220">
    <property type="entry name" value="S_TKc"/>
    <property type="match status" value="1"/>
</dbReference>
<evidence type="ECO:0000256" key="4">
    <source>
        <dbReference type="ARBA" id="ARBA00022777"/>
    </source>
</evidence>
<feature type="region of interest" description="Disordered" evidence="6">
    <location>
        <begin position="57"/>
        <end position="89"/>
    </location>
</feature>
<dbReference type="GO" id="GO:0005524">
    <property type="term" value="F:ATP binding"/>
    <property type="evidence" value="ECO:0007669"/>
    <property type="project" value="UniProtKB-KW"/>
</dbReference>
<dbReference type="RefSeq" id="XP_009011251.1">
    <property type="nucleotide sequence ID" value="XM_009013003.1"/>
</dbReference>
<name>T1EZF8_HELRO</name>
<dbReference type="STRING" id="6412.T1EZF8"/>
<dbReference type="GO" id="GO:0004674">
    <property type="term" value="F:protein serine/threonine kinase activity"/>
    <property type="evidence" value="ECO:0007669"/>
    <property type="project" value="UniProtKB-KW"/>
</dbReference>
<dbReference type="InterPro" id="IPR011009">
    <property type="entry name" value="Kinase-like_dom_sf"/>
</dbReference>
<sequence>MPPPMVVDQVFNELNLKLSNNPHLDIMNASTTVTSSKSLTRNSSPTVFMTLLSEDEKRTGLDGEPKNSLKASEVNKTKEDNEAEADDEPATLAAHDPTAIRVEDYSFDTFLTGDAAENKKLREEFQLHHYYRGKRLHRIVVKNQKEETTGNQGRFIGVIQVVKGKKVIVDANALYEDLKHALKKKTAIFKKQNPNELEAENFKKNVSDFIEKMADVRPHLYIGPFQLLSELSRDLEYNIILVMTRNENECKEFSMKVFKRLRMNSLMLEKMKILEKVTYTGQSFIVQSECAIYTKAHICLVTEFMDGGDLMYHLKIEKNFSDLRSLFYFLCVLSALEFLHSHSIVHRNIHPSNVFLDKYGYVKLGNFKCARRTTSKLYDSFKSSASVRETEMKLYDYRQSVAMLHLMMSGQLLRTSPAVVMAYDLRLDAKLTIAKIVSWRVRDYKPPADMSNMPFLKLIEYSLVADRKYDPPVYQRFYVSSLHIFEN</sequence>
<gene>
    <name evidence="9" type="primary">20201958</name>
    <name evidence="8" type="ORF">HELRODRAFT_167499</name>
</gene>
<dbReference type="Gene3D" id="3.30.200.20">
    <property type="entry name" value="Phosphorylase Kinase, domain 1"/>
    <property type="match status" value="1"/>
</dbReference>
<reference evidence="10" key="1">
    <citation type="submission" date="2012-12" db="EMBL/GenBank/DDBJ databases">
        <authorList>
            <person name="Hellsten U."/>
            <person name="Grimwood J."/>
            <person name="Chapman J.A."/>
            <person name="Shapiro H."/>
            <person name="Aerts A."/>
            <person name="Otillar R.P."/>
            <person name="Terry A.Y."/>
            <person name="Boore J.L."/>
            <person name="Simakov O."/>
            <person name="Marletaz F."/>
            <person name="Cho S.-J."/>
            <person name="Edsinger-Gonzales E."/>
            <person name="Havlak P."/>
            <person name="Kuo D.-H."/>
            <person name="Larsson T."/>
            <person name="Lv J."/>
            <person name="Arendt D."/>
            <person name="Savage R."/>
            <person name="Osoegawa K."/>
            <person name="de Jong P."/>
            <person name="Lindberg D.R."/>
            <person name="Seaver E.C."/>
            <person name="Weisblat D.A."/>
            <person name="Putnam N.H."/>
            <person name="Grigoriev I.V."/>
            <person name="Rokhsar D.S."/>
        </authorList>
    </citation>
    <scope>NUCLEOTIDE SEQUENCE</scope>
</reference>
<evidence type="ECO:0000256" key="1">
    <source>
        <dbReference type="ARBA" id="ARBA00022527"/>
    </source>
</evidence>
<keyword evidence="1" id="KW-0723">Serine/threonine-protein kinase</keyword>
<dbReference type="GeneID" id="20201958"/>
<reference evidence="9" key="3">
    <citation type="submission" date="2015-06" db="UniProtKB">
        <authorList>
            <consortium name="EnsemblMetazoa"/>
        </authorList>
    </citation>
    <scope>IDENTIFICATION</scope>
</reference>
<dbReference type="EnsemblMetazoa" id="HelroT167499">
    <property type="protein sequence ID" value="HelroP167499"/>
    <property type="gene ID" value="HelroG167499"/>
</dbReference>
<dbReference type="Pfam" id="PF00069">
    <property type="entry name" value="Pkinase"/>
    <property type="match status" value="1"/>
</dbReference>
<evidence type="ECO:0000256" key="6">
    <source>
        <dbReference type="SAM" id="MobiDB-lite"/>
    </source>
</evidence>
<dbReference type="eggNOG" id="KOG0694">
    <property type="taxonomic scope" value="Eukaryota"/>
</dbReference>
<feature type="compositionally biased region" description="Basic and acidic residues" evidence="6">
    <location>
        <begin position="57"/>
        <end position="80"/>
    </location>
</feature>
<dbReference type="InParanoid" id="T1EZF8"/>
<keyword evidence="5" id="KW-0067">ATP-binding</keyword>
<dbReference type="Proteomes" id="UP000015101">
    <property type="component" value="Unassembled WGS sequence"/>
</dbReference>
<dbReference type="PROSITE" id="PS50011">
    <property type="entry name" value="PROTEIN_KINASE_DOM"/>
    <property type="match status" value="1"/>
</dbReference>
<dbReference type="KEGG" id="hro:HELRODRAFT_167499"/>
<dbReference type="InterPro" id="IPR000719">
    <property type="entry name" value="Prot_kinase_dom"/>
</dbReference>
<accession>T1EZF8</accession>
<evidence type="ECO:0000313" key="9">
    <source>
        <dbReference type="EnsemblMetazoa" id="HelroP167499"/>
    </source>
</evidence>